<evidence type="ECO:0000259" key="1">
    <source>
        <dbReference type="Pfam" id="PF15919"/>
    </source>
</evidence>
<name>B1WZA5_CROS5</name>
<protein>
    <recommendedName>
        <fullName evidence="1">HicB-like antitoxin of toxin-antitoxin system domain-containing protein</fullName>
    </recommendedName>
</protein>
<dbReference type="InterPro" id="IPR031807">
    <property type="entry name" value="HicB-like"/>
</dbReference>
<feature type="domain" description="HicB-like antitoxin of toxin-antitoxin system" evidence="1">
    <location>
        <begin position="3"/>
        <end position="66"/>
    </location>
</feature>
<dbReference type="Proteomes" id="UP000001203">
    <property type="component" value="Chromosome circular"/>
</dbReference>
<dbReference type="PANTHER" id="PTHR34504:SF2">
    <property type="entry name" value="UPF0150 PROTEIN SSL0259"/>
    <property type="match status" value="1"/>
</dbReference>
<dbReference type="SUPFAM" id="SSF143100">
    <property type="entry name" value="TTHA1013/TTHA0281-like"/>
    <property type="match status" value="1"/>
</dbReference>
<dbReference type="EMBL" id="CP000806">
    <property type="protein sequence ID" value="ACB49471.1"/>
    <property type="molecule type" value="Genomic_DNA"/>
</dbReference>
<dbReference type="InterPro" id="IPR051404">
    <property type="entry name" value="TA_system_antitoxin"/>
</dbReference>
<dbReference type="Pfam" id="PF15919">
    <property type="entry name" value="HicB_lk_antitox"/>
    <property type="match status" value="1"/>
</dbReference>
<dbReference type="OrthoDB" id="5419659at2"/>
<reference evidence="2 3" key="1">
    <citation type="journal article" date="2008" name="Proc. Natl. Acad. Sci. U.S.A.">
        <title>The genome of Cyanothece 51142, a unicellular diazotrophic cyanobacterium important in the marine nitrogen cycle.</title>
        <authorList>
            <person name="Welsh E.A."/>
            <person name="Liberton M."/>
            <person name="Stoeckel J."/>
            <person name="Loh T."/>
            <person name="Elvitigala T."/>
            <person name="Wang C."/>
            <person name="Wollam A."/>
            <person name="Fulton R.S."/>
            <person name="Clifton S.W."/>
            <person name="Jacobs J.M."/>
            <person name="Aurora R."/>
            <person name="Ghosh B.K."/>
            <person name="Sherman L.A."/>
            <person name="Smith R.D."/>
            <person name="Wilson R.K."/>
            <person name="Pakrasi H.B."/>
        </authorList>
    </citation>
    <scope>NUCLEOTIDE SEQUENCE [LARGE SCALE GENOMIC DNA]</scope>
    <source>
        <strain evidence="3">ATCC 51142 / BH68</strain>
    </source>
</reference>
<proteinExistence type="predicted"/>
<dbReference type="eggNOG" id="COG1598">
    <property type="taxonomic scope" value="Bacteria"/>
</dbReference>
<dbReference type="Gene3D" id="3.30.160.250">
    <property type="match status" value="1"/>
</dbReference>
<dbReference type="InterPro" id="IPR035069">
    <property type="entry name" value="TTHA1013/TTHA0281-like"/>
</dbReference>
<evidence type="ECO:0000313" key="3">
    <source>
        <dbReference type="Proteomes" id="UP000001203"/>
    </source>
</evidence>
<dbReference type="PANTHER" id="PTHR34504">
    <property type="entry name" value="ANTITOXIN HICB"/>
    <property type="match status" value="1"/>
</dbReference>
<dbReference type="KEGG" id="cyt:cce_0119"/>
<keyword evidence="3" id="KW-1185">Reference proteome</keyword>
<dbReference type="STRING" id="43989.cce_0119"/>
<organism evidence="2 3">
    <name type="scientific">Crocosphaera subtropica (strain ATCC 51142 / BH68)</name>
    <name type="common">Cyanothece sp. (strain ATCC 51142)</name>
    <dbReference type="NCBI Taxonomy" id="43989"/>
    <lineage>
        <taxon>Bacteria</taxon>
        <taxon>Bacillati</taxon>
        <taxon>Cyanobacteriota</taxon>
        <taxon>Cyanophyceae</taxon>
        <taxon>Oscillatoriophycideae</taxon>
        <taxon>Chroococcales</taxon>
        <taxon>Aphanothecaceae</taxon>
        <taxon>Crocosphaera</taxon>
        <taxon>Crocosphaera subtropica</taxon>
    </lineage>
</organism>
<gene>
    <name evidence="2" type="ordered locus">cce_0119</name>
</gene>
<accession>B1WZA5</accession>
<sequence length="69" mass="7651">MRYAVIIEKGRFHYGAYVPDLPECSAVGNTVEEVKKSIYASISAHLNSLQAEGNEFPNPKTLCEYVDVS</sequence>
<dbReference type="RefSeq" id="WP_009543086.1">
    <property type="nucleotide sequence ID" value="NC_010546.1"/>
</dbReference>
<dbReference type="HOGENOM" id="CLU_114047_2_2_3"/>
<evidence type="ECO:0000313" key="2">
    <source>
        <dbReference type="EMBL" id="ACB49471.1"/>
    </source>
</evidence>
<dbReference type="AlphaFoldDB" id="B1WZA5"/>